<keyword evidence="4" id="KW-1185">Reference proteome</keyword>
<dbReference type="OrthoDB" id="43070at2"/>
<feature type="domain" description="MurNAc-LAA" evidence="2">
    <location>
        <begin position="269"/>
        <end position="384"/>
    </location>
</feature>
<name>A0A3N1XPY9_9FIRM</name>
<dbReference type="SUPFAM" id="SSF53187">
    <property type="entry name" value="Zn-dependent exopeptidases"/>
    <property type="match status" value="1"/>
</dbReference>
<dbReference type="GO" id="GO:0009253">
    <property type="term" value="P:peptidoglycan catabolic process"/>
    <property type="evidence" value="ECO:0007669"/>
    <property type="project" value="InterPro"/>
</dbReference>
<evidence type="ECO:0000313" key="4">
    <source>
        <dbReference type="Proteomes" id="UP000273083"/>
    </source>
</evidence>
<dbReference type="InterPro" id="IPR050695">
    <property type="entry name" value="N-acetylmuramoyl_amidase_3"/>
</dbReference>
<dbReference type="InterPro" id="IPR002508">
    <property type="entry name" value="MurNAc-LAA_cat"/>
</dbReference>
<dbReference type="GO" id="GO:0030288">
    <property type="term" value="C:outer membrane-bounded periplasmic space"/>
    <property type="evidence" value="ECO:0007669"/>
    <property type="project" value="TreeGrafter"/>
</dbReference>
<dbReference type="EMBL" id="RJVG01000004">
    <property type="protein sequence ID" value="ROR28743.1"/>
    <property type="molecule type" value="Genomic_DNA"/>
</dbReference>
<keyword evidence="1" id="KW-0378">Hydrolase</keyword>
<gene>
    <name evidence="3" type="ORF">EDD66_104339</name>
</gene>
<reference evidence="3 4" key="1">
    <citation type="submission" date="2018-11" db="EMBL/GenBank/DDBJ databases">
        <title>Genomic Encyclopedia of Type Strains, Phase IV (KMG-IV): sequencing the most valuable type-strain genomes for metagenomic binning, comparative biology and taxonomic classification.</title>
        <authorList>
            <person name="Goeker M."/>
        </authorList>
    </citation>
    <scope>NUCLEOTIDE SEQUENCE [LARGE SCALE GENOMIC DNA]</scope>
    <source>
        <strain evidence="3 4">DSM 26537</strain>
    </source>
</reference>
<dbReference type="SMART" id="SM00646">
    <property type="entry name" value="Ami_3"/>
    <property type="match status" value="1"/>
</dbReference>
<dbReference type="PANTHER" id="PTHR30404">
    <property type="entry name" value="N-ACETYLMURAMOYL-L-ALANINE AMIDASE"/>
    <property type="match status" value="1"/>
</dbReference>
<dbReference type="Proteomes" id="UP000273083">
    <property type="component" value="Unassembled WGS sequence"/>
</dbReference>
<dbReference type="PANTHER" id="PTHR30404:SF0">
    <property type="entry name" value="N-ACETYLMURAMOYL-L-ALANINE AMIDASE AMIC"/>
    <property type="match status" value="1"/>
</dbReference>
<evidence type="ECO:0000259" key="2">
    <source>
        <dbReference type="SMART" id="SM00646"/>
    </source>
</evidence>
<evidence type="ECO:0000256" key="1">
    <source>
        <dbReference type="ARBA" id="ARBA00022801"/>
    </source>
</evidence>
<evidence type="ECO:0000313" key="3">
    <source>
        <dbReference type="EMBL" id="ROR28743.1"/>
    </source>
</evidence>
<comment type="caution">
    <text evidence="3">The sequence shown here is derived from an EMBL/GenBank/DDBJ whole genome shotgun (WGS) entry which is preliminary data.</text>
</comment>
<dbReference type="Gene3D" id="3.40.630.40">
    <property type="entry name" value="Zn-dependent exopeptidases"/>
    <property type="match status" value="1"/>
</dbReference>
<dbReference type="Pfam" id="PF01520">
    <property type="entry name" value="Amidase_3"/>
    <property type="match status" value="1"/>
</dbReference>
<dbReference type="GO" id="GO:0008745">
    <property type="term" value="F:N-acetylmuramoyl-L-alanine amidase activity"/>
    <property type="evidence" value="ECO:0007669"/>
    <property type="project" value="InterPro"/>
</dbReference>
<dbReference type="RefSeq" id="WP_123609236.1">
    <property type="nucleotide sequence ID" value="NZ_RJVG01000004.1"/>
</dbReference>
<organism evidence="3 4">
    <name type="scientific">Mobilisporobacter senegalensis</name>
    <dbReference type="NCBI Taxonomy" id="1329262"/>
    <lineage>
        <taxon>Bacteria</taxon>
        <taxon>Bacillati</taxon>
        <taxon>Bacillota</taxon>
        <taxon>Clostridia</taxon>
        <taxon>Lachnospirales</taxon>
        <taxon>Lachnospiraceae</taxon>
        <taxon>Mobilisporobacter</taxon>
    </lineage>
</organism>
<dbReference type="PROSITE" id="PS51257">
    <property type="entry name" value="PROKAR_LIPOPROTEIN"/>
    <property type="match status" value="1"/>
</dbReference>
<dbReference type="AlphaFoldDB" id="A0A3N1XPY9"/>
<proteinExistence type="predicted"/>
<protein>
    <submittedName>
        <fullName evidence="3">N-acetylmuramoyl-L-alanine amidase</fullName>
    </submittedName>
</protein>
<accession>A0A3N1XPY9</accession>
<sequence>MEDNILKKMAIRSTAFMVTVLMISTACKNYSDIAIFANENKKTTTVETSPLDVENIDIEVNDIEVLSSMDGKVYNAAPDEILSDKYILVKKPEDSGPTISLEDLYMERSIKLTITGLKTENLNYDNVIRMNNSDSFTGKPDNVLEDDIEITKDFAKKIGITYDHNIERDEFTATIKMELDTVYVYSLYQDSQYYYINLQRPKDVYDKLIVIDAGHGGYDVGTFPKDMSYLEKDMNLSMVLYLKQLLDSEDIKVYYTRLTDVKPYLRPRVSLANDLDADLFISIHCNGSNLIQPHGTEILYNEQWNRDGFSSKQLAEVCLEELTKTIGLRNRGIVEGSEKYIVGHSKVPVALIEVAYMTNPEDLEFLKNSDNRKLVAKGIYNGIMRYYEEYDK</sequence>
<dbReference type="CDD" id="cd02696">
    <property type="entry name" value="MurNAc-LAA"/>
    <property type="match status" value="1"/>
</dbReference>